<dbReference type="SMART" id="SM00521">
    <property type="entry name" value="CBF"/>
    <property type="match status" value="1"/>
</dbReference>
<evidence type="ECO:0000256" key="2">
    <source>
        <dbReference type="ARBA" id="ARBA00023015"/>
    </source>
</evidence>
<evidence type="ECO:0000256" key="6">
    <source>
        <dbReference type="ARBA" id="ARBA00023242"/>
    </source>
</evidence>
<dbReference type="AlphaFoldDB" id="A0ABC8Y3N8"/>
<comment type="similarity">
    <text evidence="8">Belongs to the NFYA/HAP2 subunit family.</text>
</comment>
<dbReference type="PROSITE" id="PS51152">
    <property type="entry name" value="NFYA_HAP2_2"/>
    <property type="match status" value="1"/>
</dbReference>
<evidence type="ECO:0000256" key="8">
    <source>
        <dbReference type="RuleBase" id="RU367155"/>
    </source>
</evidence>
<evidence type="ECO:0000256" key="4">
    <source>
        <dbReference type="ARBA" id="ARBA00023159"/>
    </source>
</evidence>
<keyword evidence="11" id="KW-1185">Reference proteome</keyword>
<evidence type="ECO:0000256" key="5">
    <source>
        <dbReference type="ARBA" id="ARBA00023163"/>
    </source>
</evidence>
<feature type="region of interest" description="Disordered" evidence="9">
    <location>
        <begin position="1"/>
        <end position="33"/>
    </location>
</feature>
<organism evidence="10 11">
    <name type="scientific">Urochloa decumbens</name>
    <dbReference type="NCBI Taxonomy" id="240449"/>
    <lineage>
        <taxon>Eukaryota</taxon>
        <taxon>Viridiplantae</taxon>
        <taxon>Streptophyta</taxon>
        <taxon>Embryophyta</taxon>
        <taxon>Tracheophyta</taxon>
        <taxon>Spermatophyta</taxon>
        <taxon>Magnoliopsida</taxon>
        <taxon>Liliopsida</taxon>
        <taxon>Poales</taxon>
        <taxon>Poaceae</taxon>
        <taxon>PACMAD clade</taxon>
        <taxon>Panicoideae</taxon>
        <taxon>Panicodae</taxon>
        <taxon>Paniceae</taxon>
        <taxon>Melinidinae</taxon>
        <taxon>Urochloa</taxon>
    </lineage>
</organism>
<protein>
    <recommendedName>
        <fullName evidence="8">Nuclear transcription factor Y subunit</fullName>
    </recommendedName>
</protein>
<feature type="region of interest" description="Disordered" evidence="9">
    <location>
        <begin position="49"/>
        <end position="102"/>
    </location>
</feature>
<keyword evidence="2 8" id="KW-0805">Transcription regulation</keyword>
<evidence type="ECO:0000256" key="3">
    <source>
        <dbReference type="ARBA" id="ARBA00023125"/>
    </source>
</evidence>
<evidence type="ECO:0000313" key="11">
    <source>
        <dbReference type="Proteomes" id="UP001497457"/>
    </source>
</evidence>
<evidence type="ECO:0000256" key="9">
    <source>
        <dbReference type="SAM" id="MobiDB-lite"/>
    </source>
</evidence>
<reference evidence="10 11" key="2">
    <citation type="submission" date="2024-10" db="EMBL/GenBank/DDBJ databases">
        <authorList>
            <person name="Ryan C."/>
        </authorList>
    </citation>
    <scope>NUCLEOTIDE SEQUENCE [LARGE SCALE GENOMIC DNA]</scope>
</reference>
<reference evidence="11" key="1">
    <citation type="submission" date="2024-06" db="EMBL/GenBank/DDBJ databases">
        <authorList>
            <person name="Ryan C."/>
        </authorList>
    </citation>
    <scope>NUCLEOTIDE SEQUENCE [LARGE SCALE GENOMIC DNA]</scope>
</reference>
<comment type="subunit">
    <text evidence="7">Heterotrimeric transcription factor composed of three components, NF-YA, NF-YB and NF-YC. NF-YB and NF-YC must interact and dimerize for NF-YA association and DNA binding.</text>
</comment>
<dbReference type="Proteomes" id="UP001497457">
    <property type="component" value="Chromosome 15b"/>
</dbReference>
<gene>
    <name evidence="10" type="ORF">URODEC1_LOCUS29254</name>
</gene>
<comment type="function">
    <text evidence="8">Component of the sequence-specific heterotrimeric transcription factor (NF-Y) which specifically recognizes a 5'-CCAAT-3' box motif found in the promoters of its target genes.</text>
</comment>
<accession>A0ABC8Y3N8</accession>
<keyword evidence="4" id="KW-0010">Activator</keyword>
<feature type="compositionally biased region" description="Basic and acidic residues" evidence="9">
    <location>
        <begin position="80"/>
        <end position="90"/>
    </location>
</feature>
<dbReference type="EMBL" id="OZ075125">
    <property type="protein sequence ID" value="CAL4935398.1"/>
    <property type="molecule type" value="Genomic_DNA"/>
</dbReference>
<dbReference type="Pfam" id="PF02045">
    <property type="entry name" value="CBFB_NFYA"/>
    <property type="match status" value="1"/>
</dbReference>
<dbReference type="InterPro" id="IPR018362">
    <property type="entry name" value="CCAAT-binding_factor_CS"/>
</dbReference>
<feature type="region of interest" description="Disordered" evidence="9">
    <location>
        <begin position="195"/>
        <end position="258"/>
    </location>
</feature>
<comment type="subcellular location">
    <subcellularLocation>
        <location evidence="1 8">Nucleus</location>
    </subcellularLocation>
</comment>
<evidence type="ECO:0000256" key="7">
    <source>
        <dbReference type="ARBA" id="ARBA00025911"/>
    </source>
</evidence>
<dbReference type="PRINTS" id="PR00616">
    <property type="entry name" value="CCAATSUBUNTB"/>
</dbReference>
<dbReference type="Gene3D" id="6.10.250.2430">
    <property type="match status" value="1"/>
</dbReference>
<keyword evidence="5 8" id="KW-0804">Transcription</keyword>
<name>A0ABC8Y3N8_9POAL</name>
<keyword evidence="6 8" id="KW-0539">Nucleus</keyword>
<dbReference type="PANTHER" id="PTHR12632">
    <property type="entry name" value="TRANSCRIPTION FACTOR NF-Y ALPHA-RELATED"/>
    <property type="match status" value="1"/>
</dbReference>
<dbReference type="PROSITE" id="PS00686">
    <property type="entry name" value="NFYA_HAP2_1"/>
    <property type="match status" value="1"/>
</dbReference>
<proteinExistence type="inferred from homology"/>
<keyword evidence="3 8" id="KW-0238">DNA-binding</keyword>
<dbReference type="GO" id="GO:0005634">
    <property type="term" value="C:nucleus"/>
    <property type="evidence" value="ECO:0007669"/>
    <property type="project" value="UniProtKB-SubCell"/>
</dbReference>
<sequence length="258" mass="27363">MQSRPGGTNMVEPRVQGATLPSGGAAMQPWWTTSGAGLGAVSPAVVAPGSGAGISLSSSPVGGGGGAGAAKGAASDESSEDSRRSGEPKDGSAGQEKSHATSQMLPLVSEYLAPYSQLELNQSVASAAYQYPDPYYAGMVPPYGTQAVAHFQLPGLAQSRMPLPLEVSEEPVYVNAKQYHGILRRRQSRAKAELEKKAVKTRKPYLHESRHQHAMRRARGNGGRFLNTKKSDNGTPNDQKSEHLHVPPDLLQLRQNKA</sequence>
<dbReference type="GO" id="GO:0003700">
    <property type="term" value="F:DNA-binding transcription factor activity"/>
    <property type="evidence" value="ECO:0007669"/>
    <property type="project" value="UniProtKB-UniRule"/>
</dbReference>
<dbReference type="InterPro" id="IPR001289">
    <property type="entry name" value="NFYA"/>
</dbReference>
<evidence type="ECO:0000256" key="1">
    <source>
        <dbReference type="ARBA" id="ARBA00004123"/>
    </source>
</evidence>
<evidence type="ECO:0000313" key="10">
    <source>
        <dbReference type="EMBL" id="CAL4935398.1"/>
    </source>
</evidence>
<dbReference type="GO" id="GO:0003677">
    <property type="term" value="F:DNA binding"/>
    <property type="evidence" value="ECO:0007669"/>
    <property type="project" value="UniProtKB-KW"/>
</dbReference>